<organism evidence="2 3">
    <name type="scientific">Stylosanthes scabra</name>
    <dbReference type="NCBI Taxonomy" id="79078"/>
    <lineage>
        <taxon>Eukaryota</taxon>
        <taxon>Viridiplantae</taxon>
        <taxon>Streptophyta</taxon>
        <taxon>Embryophyta</taxon>
        <taxon>Tracheophyta</taxon>
        <taxon>Spermatophyta</taxon>
        <taxon>Magnoliopsida</taxon>
        <taxon>eudicotyledons</taxon>
        <taxon>Gunneridae</taxon>
        <taxon>Pentapetalae</taxon>
        <taxon>rosids</taxon>
        <taxon>fabids</taxon>
        <taxon>Fabales</taxon>
        <taxon>Fabaceae</taxon>
        <taxon>Papilionoideae</taxon>
        <taxon>50 kb inversion clade</taxon>
        <taxon>dalbergioids sensu lato</taxon>
        <taxon>Dalbergieae</taxon>
        <taxon>Pterocarpus clade</taxon>
        <taxon>Stylosanthes</taxon>
    </lineage>
</organism>
<dbReference type="EMBL" id="JASCZI010000692">
    <property type="protein sequence ID" value="MED6112999.1"/>
    <property type="molecule type" value="Genomic_DNA"/>
</dbReference>
<feature type="region of interest" description="Disordered" evidence="1">
    <location>
        <begin position="45"/>
        <end position="77"/>
    </location>
</feature>
<dbReference type="Proteomes" id="UP001341840">
    <property type="component" value="Unassembled WGS sequence"/>
</dbReference>
<accession>A0ABU6QPF9</accession>
<name>A0ABU6QPF9_9FABA</name>
<keyword evidence="3" id="KW-1185">Reference proteome</keyword>
<evidence type="ECO:0000256" key="1">
    <source>
        <dbReference type="SAM" id="MobiDB-lite"/>
    </source>
</evidence>
<gene>
    <name evidence="2" type="ORF">PIB30_066981</name>
</gene>
<evidence type="ECO:0000313" key="3">
    <source>
        <dbReference type="Proteomes" id="UP001341840"/>
    </source>
</evidence>
<sequence>MCQQTLEVVLDQVSHLCLGVDFSAITLKNRWDPKGKRIYVPEELRGDGAQVAETLPEVDPEQQQQEQGSTAANLSTG</sequence>
<evidence type="ECO:0000313" key="2">
    <source>
        <dbReference type="EMBL" id="MED6112999.1"/>
    </source>
</evidence>
<comment type="caution">
    <text evidence="2">The sequence shown here is derived from an EMBL/GenBank/DDBJ whole genome shotgun (WGS) entry which is preliminary data.</text>
</comment>
<feature type="compositionally biased region" description="Polar residues" evidence="1">
    <location>
        <begin position="68"/>
        <end position="77"/>
    </location>
</feature>
<protein>
    <submittedName>
        <fullName evidence="2">Uncharacterized protein</fullName>
    </submittedName>
</protein>
<reference evidence="2 3" key="1">
    <citation type="journal article" date="2023" name="Plants (Basel)">
        <title>Bridging the Gap: Combining Genomics and Transcriptomics Approaches to Understand Stylosanthes scabra, an Orphan Legume from the Brazilian Caatinga.</title>
        <authorList>
            <person name="Ferreira-Neto J.R.C."/>
            <person name="da Silva M.D."/>
            <person name="Binneck E."/>
            <person name="de Melo N.F."/>
            <person name="da Silva R.H."/>
            <person name="de Melo A.L.T.M."/>
            <person name="Pandolfi V."/>
            <person name="Bustamante F.O."/>
            <person name="Brasileiro-Vidal A.C."/>
            <person name="Benko-Iseppon A.M."/>
        </authorList>
    </citation>
    <scope>NUCLEOTIDE SEQUENCE [LARGE SCALE GENOMIC DNA]</scope>
    <source>
        <tissue evidence="2">Leaves</tissue>
    </source>
</reference>
<proteinExistence type="predicted"/>